<name>A0ABQ5VVK5_9RHOB</name>
<reference evidence="3" key="1">
    <citation type="journal article" date="2019" name="Int. J. Syst. Evol. Microbiol.">
        <title>The Global Catalogue of Microorganisms (GCM) 10K type strain sequencing project: providing services to taxonomists for standard genome sequencing and annotation.</title>
        <authorList>
            <consortium name="The Broad Institute Genomics Platform"/>
            <consortium name="The Broad Institute Genome Sequencing Center for Infectious Disease"/>
            <person name="Wu L."/>
            <person name="Ma J."/>
        </authorList>
    </citation>
    <scope>NUCLEOTIDE SEQUENCE [LARGE SCALE GENOMIC DNA]</scope>
    <source>
        <strain evidence="3">NBRC 110140</strain>
    </source>
</reference>
<proteinExistence type="predicted"/>
<dbReference type="Proteomes" id="UP001156694">
    <property type="component" value="Unassembled WGS sequence"/>
</dbReference>
<comment type="caution">
    <text evidence="2">The sequence shown here is derived from an EMBL/GenBank/DDBJ whole genome shotgun (WGS) entry which is preliminary data.</text>
</comment>
<dbReference type="EMBL" id="BSNN01000004">
    <property type="protein sequence ID" value="GLQ35298.1"/>
    <property type="molecule type" value="Genomic_DNA"/>
</dbReference>
<feature type="region of interest" description="Disordered" evidence="1">
    <location>
        <begin position="133"/>
        <end position="159"/>
    </location>
</feature>
<protein>
    <submittedName>
        <fullName evidence="2">Uncharacterized protein</fullName>
    </submittedName>
</protein>
<accession>A0ABQ5VVK5</accession>
<sequence length="399" mass="40526">MNVTGSVGVNSLTPIVCSSQDGQESLDAEEHFWTKMDAVTNPDFSDFTRDMKDEAEHKLYSGKSNVITFKTLELGDGGGGIAGSLGITATPSQIMVPNADFWTFDEVHWSEGHDKRVCEEFTEDQRLLFPNVYPSAPDCTDDSPASTETPVESSATEVAASSTDCSAGVFGSGDTFSGAATQTGYGSQSGNPSTPDATNSSSEFGVDCNFFSSESEGTQLASYEGENTVASLEGDLGSWETSADGSAMVNLEEGTATLEVGANGEASVYELSGEVEHSSLDGALTGNGTGEIDILEVEAEVSAALEANWAEGSVTAEGSAGIGANIIEAEGAISGTLEAGGWSITAEGNASAAVGANASASGEFSISSSGITIGGNVAAALGLGAGIGGSITISWPPLW</sequence>
<feature type="region of interest" description="Disordered" evidence="1">
    <location>
        <begin position="181"/>
        <end position="202"/>
    </location>
</feature>
<evidence type="ECO:0000313" key="2">
    <source>
        <dbReference type="EMBL" id="GLQ35298.1"/>
    </source>
</evidence>
<organism evidence="2 3">
    <name type="scientific">Amylibacter marinus</name>
    <dbReference type="NCBI Taxonomy" id="1475483"/>
    <lineage>
        <taxon>Bacteria</taxon>
        <taxon>Pseudomonadati</taxon>
        <taxon>Pseudomonadota</taxon>
        <taxon>Alphaproteobacteria</taxon>
        <taxon>Rhodobacterales</taxon>
        <taxon>Paracoccaceae</taxon>
        <taxon>Amylibacter</taxon>
    </lineage>
</organism>
<evidence type="ECO:0000256" key="1">
    <source>
        <dbReference type="SAM" id="MobiDB-lite"/>
    </source>
</evidence>
<evidence type="ECO:0000313" key="3">
    <source>
        <dbReference type="Proteomes" id="UP001156694"/>
    </source>
</evidence>
<gene>
    <name evidence="2" type="ORF">GCM10007939_15810</name>
</gene>
<keyword evidence="3" id="KW-1185">Reference proteome</keyword>